<name>A0A5N7AQR1_9EURO</name>
<dbReference type="PANTHER" id="PTHR33119:SF1">
    <property type="entry name" value="FE2OG DIOXYGENASE DOMAIN-CONTAINING PROTEIN"/>
    <property type="match status" value="1"/>
</dbReference>
<dbReference type="InterPro" id="IPR049207">
    <property type="entry name" value="DUF4246_N"/>
</dbReference>
<dbReference type="EMBL" id="ML736370">
    <property type="protein sequence ID" value="KAE8372201.1"/>
    <property type="molecule type" value="Genomic_DNA"/>
</dbReference>
<feature type="domain" description="DUF4246" evidence="2">
    <location>
        <begin position="6"/>
        <end position="75"/>
    </location>
</feature>
<feature type="domain" description="DUF4246" evidence="1">
    <location>
        <begin position="87"/>
        <end position="463"/>
    </location>
</feature>
<keyword evidence="4" id="KW-1185">Reference proteome</keyword>
<dbReference type="Pfam" id="PF14033">
    <property type="entry name" value="DUF4246"/>
    <property type="match status" value="1"/>
</dbReference>
<dbReference type="Pfam" id="PF21666">
    <property type="entry name" value="DUF4246_N"/>
    <property type="match status" value="1"/>
</dbReference>
<dbReference type="Proteomes" id="UP000326198">
    <property type="component" value="Unassembled WGS sequence"/>
</dbReference>
<dbReference type="PANTHER" id="PTHR33119">
    <property type="entry name" value="IFI3P"/>
    <property type="match status" value="1"/>
</dbReference>
<accession>A0A5N7AQR1</accession>
<gene>
    <name evidence="3" type="ORF">BDV26DRAFT_298060</name>
</gene>
<protein>
    <submittedName>
        <fullName evidence="3">Uncharacterized protein</fullName>
    </submittedName>
</protein>
<evidence type="ECO:0000259" key="2">
    <source>
        <dbReference type="Pfam" id="PF21666"/>
    </source>
</evidence>
<evidence type="ECO:0000313" key="4">
    <source>
        <dbReference type="Proteomes" id="UP000326198"/>
    </source>
</evidence>
<dbReference type="InterPro" id="IPR049192">
    <property type="entry name" value="DUF4246_C"/>
</dbReference>
<evidence type="ECO:0000313" key="3">
    <source>
        <dbReference type="EMBL" id="KAE8372201.1"/>
    </source>
</evidence>
<organism evidence="3 4">
    <name type="scientific">Aspergillus bertholletiae</name>
    <dbReference type="NCBI Taxonomy" id="1226010"/>
    <lineage>
        <taxon>Eukaryota</taxon>
        <taxon>Fungi</taxon>
        <taxon>Dikarya</taxon>
        <taxon>Ascomycota</taxon>
        <taxon>Pezizomycotina</taxon>
        <taxon>Eurotiomycetes</taxon>
        <taxon>Eurotiomycetidae</taxon>
        <taxon>Eurotiales</taxon>
        <taxon>Aspergillaceae</taxon>
        <taxon>Aspergillus</taxon>
        <taxon>Aspergillus subgen. Circumdati</taxon>
    </lineage>
</organism>
<evidence type="ECO:0000259" key="1">
    <source>
        <dbReference type="Pfam" id="PF14033"/>
    </source>
</evidence>
<dbReference type="InterPro" id="IPR025340">
    <property type="entry name" value="DUF4246"/>
</dbReference>
<dbReference type="OrthoDB" id="415532at2759"/>
<dbReference type="AlphaFoldDB" id="A0A5N7AQR1"/>
<reference evidence="3 4" key="1">
    <citation type="submission" date="2019-04" db="EMBL/GenBank/DDBJ databases">
        <title>Friends and foes A comparative genomics studyof 23 Aspergillus species from section Flavi.</title>
        <authorList>
            <consortium name="DOE Joint Genome Institute"/>
            <person name="Kjaerbolling I."/>
            <person name="Vesth T."/>
            <person name="Frisvad J.C."/>
            <person name="Nybo J.L."/>
            <person name="Theobald S."/>
            <person name="Kildgaard S."/>
            <person name="Isbrandt T."/>
            <person name="Kuo A."/>
            <person name="Sato A."/>
            <person name="Lyhne E.K."/>
            <person name="Kogle M.E."/>
            <person name="Wiebenga A."/>
            <person name="Kun R.S."/>
            <person name="Lubbers R.J."/>
            <person name="Makela M.R."/>
            <person name="Barry K."/>
            <person name="Chovatia M."/>
            <person name="Clum A."/>
            <person name="Daum C."/>
            <person name="Haridas S."/>
            <person name="He G."/>
            <person name="LaButti K."/>
            <person name="Lipzen A."/>
            <person name="Mondo S."/>
            <person name="Riley R."/>
            <person name="Salamov A."/>
            <person name="Simmons B.A."/>
            <person name="Magnuson J.K."/>
            <person name="Henrissat B."/>
            <person name="Mortensen U.H."/>
            <person name="Larsen T.O."/>
            <person name="Devries R.P."/>
            <person name="Grigoriev I.V."/>
            <person name="Machida M."/>
            <person name="Baker S.E."/>
            <person name="Andersen M.R."/>
        </authorList>
    </citation>
    <scope>NUCLEOTIDE SEQUENCE [LARGE SCALE GENOMIC DNA]</scope>
    <source>
        <strain evidence="3 4">IBT 29228</strain>
    </source>
</reference>
<sequence length="529" mass="60664">MANVELPGWQLPLDYHYKNTTGFFPHVLEHEDIGDAGRLCTYREIFIMRVVNAITDKRHWERKIFHETITAKWREKIAASGKDITPSMIDWIMDEVKWKVENYSAITHIVVFDSGVVKSDTAISEKLQNALRDGVRELEDSTLERTTIQALMTKLWTCIGQGSILPVPGQEAYSHAWTGHKQYSCRFQWLPCDVDLLGDGSCAIVSYINNLHPQQNVRLYHVIEEIIAEAIPLWNTTLTCMKGDYWRIQYHSVEYEEAIDDDFSKYKPPGAVKVPEPGKFFPPQFRSSDRVNLYEFGNTGLQIIVKLANIELTPEKPEYQGGSWHVEGQLNEHICATAIYYYDSENITSSSLSFRQRASTYCMSDLYPEQDRHDFLQKVYGFPEETLGNGSTNVTQELGSVVTKEGRLLTFANILQHRVSPFSLADRSKPGHRKILALFLVDPHLRIISSSNVPPQREDWAVERERSIRLALQSLPQELKDAVCDNLDAPCMTMGEAEEIRLELMKERSSVAAEQNRNFETGDFFLYEH</sequence>
<proteinExistence type="predicted"/>